<dbReference type="InterPro" id="IPR050090">
    <property type="entry name" value="Tyrosine_recombinase_XerCD"/>
</dbReference>
<dbReference type="RefSeq" id="WP_145388736.1">
    <property type="nucleotide sequence ID" value="NZ_CP037423.1"/>
</dbReference>
<dbReference type="PANTHER" id="PTHR30349">
    <property type="entry name" value="PHAGE INTEGRASE-RELATED"/>
    <property type="match status" value="1"/>
</dbReference>
<dbReference type="InterPro" id="IPR013762">
    <property type="entry name" value="Integrase-like_cat_sf"/>
</dbReference>
<dbReference type="Pfam" id="PF00589">
    <property type="entry name" value="Phage_integrase"/>
    <property type="match status" value="1"/>
</dbReference>
<reference evidence="4 5" key="1">
    <citation type="submission" date="2019-03" db="EMBL/GenBank/DDBJ databases">
        <title>Deep-cultivation of Planctomycetes and their phenomic and genomic characterization uncovers novel biology.</title>
        <authorList>
            <person name="Wiegand S."/>
            <person name="Jogler M."/>
            <person name="Boedeker C."/>
            <person name="Pinto D."/>
            <person name="Vollmers J."/>
            <person name="Rivas-Marin E."/>
            <person name="Kohn T."/>
            <person name="Peeters S.H."/>
            <person name="Heuer A."/>
            <person name="Rast P."/>
            <person name="Oberbeckmann S."/>
            <person name="Bunk B."/>
            <person name="Jeske O."/>
            <person name="Meyerdierks A."/>
            <person name="Storesund J.E."/>
            <person name="Kallscheuer N."/>
            <person name="Luecker S."/>
            <person name="Lage O.M."/>
            <person name="Pohl T."/>
            <person name="Merkel B.J."/>
            <person name="Hornburger P."/>
            <person name="Mueller R.-W."/>
            <person name="Bruemmer F."/>
            <person name="Labrenz M."/>
            <person name="Spormann A.M."/>
            <person name="Op den Camp H."/>
            <person name="Overmann J."/>
            <person name="Amann R."/>
            <person name="Jetten M.S.M."/>
            <person name="Mascher T."/>
            <person name="Medema M.H."/>
            <person name="Devos D.P."/>
            <person name="Kaster A.-K."/>
            <person name="Ovreas L."/>
            <person name="Rohde M."/>
            <person name="Galperin M.Y."/>
            <person name="Jogler C."/>
        </authorList>
    </citation>
    <scope>NUCLEOTIDE SEQUENCE [LARGE SCALE GENOMIC DNA]</scope>
    <source>
        <strain evidence="4 5">Enr13</strain>
    </source>
</reference>
<proteinExistence type="predicted"/>
<dbReference type="Gene3D" id="1.10.443.10">
    <property type="entry name" value="Intergrase catalytic core"/>
    <property type="match status" value="1"/>
</dbReference>
<dbReference type="InterPro" id="IPR002104">
    <property type="entry name" value="Integrase_catalytic"/>
</dbReference>
<evidence type="ECO:0000256" key="1">
    <source>
        <dbReference type="ARBA" id="ARBA00023172"/>
    </source>
</evidence>
<sequence>MPRKKGVPSMRYHVSGQSVVTFCGRNYYLGPHDSVEAQARYHALVAEYIANGMASPPEQPERQVDSVITVRCVTGEVREHVKTKYANNKQELERFTNLCQLLEDEYGNEPAADFGPRKLSDVRELFVKSGNCRSYVNRQTRNVVAIFRHGVSRELIKPDQLVALQSLEPLRYGQTTAKESNPVTAVDIEAVRLTAQHLSPIIKAMVRIQAATGMRPSEVCKMRPCDIDQNGTEWIYRPSSHKTAHRGKTKGVPIVGDAKLALIPYMKREPEAFCFSPKEAVEWRNAQLRKNRKTKVQPSQVSRKKANPKKLPRDRYDASSYRHAIQRAAKKAGTDHWYPYQLRHTAASVVREALGVEYAQALLGHSRPSMTEHYAKLSEAVAIEAAKRAPSIG</sequence>
<dbReference type="PROSITE" id="PS51898">
    <property type="entry name" value="TYR_RECOMBINASE"/>
    <property type="match status" value="1"/>
</dbReference>
<dbReference type="KEGG" id="snep:Enr13x_42500"/>
<dbReference type="AlphaFoldDB" id="A0A518HU60"/>
<feature type="region of interest" description="Disordered" evidence="2">
    <location>
        <begin position="289"/>
        <end position="320"/>
    </location>
</feature>
<dbReference type="GO" id="GO:0003677">
    <property type="term" value="F:DNA binding"/>
    <property type="evidence" value="ECO:0007669"/>
    <property type="project" value="InterPro"/>
</dbReference>
<evidence type="ECO:0000259" key="3">
    <source>
        <dbReference type="PROSITE" id="PS51898"/>
    </source>
</evidence>
<evidence type="ECO:0000313" key="4">
    <source>
        <dbReference type="EMBL" id="QDV44385.1"/>
    </source>
</evidence>
<keyword evidence="1" id="KW-0233">DNA recombination</keyword>
<dbReference type="GO" id="GO:0015074">
    <property type="term" value="P:DNA integration"/>
    <property type="evidence" value="ECO:0007669"/>
    <property type="project" value="InterPro"/>
</dbReference>
<dbReference type="InterPro" id="IPR011010">
    <property type="entry name" value="DNA_brk_join_enz"/>
</dbReference>
<dbReference type="Proteomes" id="UP000319004">
    <property type="component" value="Chromosome"/>
</dbReference>
<gene>
    <name evidence="4" type="ORF">Enr13x_42500</name>
</gene>
<keyword evidence="5" id="KW-1185">Reference proteome</keyword>
<feature type="domain" description="Tyr recombinase" evidence="3">
    <location>
        <begin position="178"/>
        <end position="387"/>
    </location>
</feature>
<name>A0A518HU60_9BACT</name>
<organism evidence="4 5">
    <name type="scientific">Stieleria neptunia</name>
    <dbReference type="NCBI Taxonomy" id="2527979"/>
    <lineage>
        <taxon>Bacteria</taxon>
        <taxon>Pseudomonadati</taxon>
        <taxon>Planctomycetota</taxon>
        <taxon>Planctomycetia</taxon>
        <taxon>Pirellulales</taxon>
        <taxon>Pirellulaceae</taxon>
        <taxon>Stieleria</taxon>
    </lineage>
</organism>
<dbReference type="PANTHER" id="PTHR30349:SF64">
    <property type="entry name" value="PROPHAGE INTEGRASE INTD-RELATED"/>
    <property type="match status" value="1"/>
</dbReference>
<evidence type="ECO:0000313" key="5">
    <source>
        <dbReference type="Proteomes" id="UP000319004"/>
    </source>
</evidence>
<dbReference type="EMBL" id="CP037423">
    <property type="protein sequence ID" value="QDV44385.1"/>
    <property type="molecule type" value="Genomic_DNA"/>
</dbReference>
<dbReference type="GO" id="GO:0006310">
    <property type="term" value="P:DNA recombination"/>
    <property type="evidence" value="ECO:0007669"/>
    <property type="project" value="UniProtKB-KW"/>
</dbReference>
<dbReference type="SUPFAM" id="SSF56349">
    <property type="entry name" value="DNA breaking-rejoining enzymes"/>
    <property type="match status" value="1"/>
</dbReference>
<accession>A0A518HU60</accession>
<dbReference type="OrthoDB" id="254233at2"/>
<evidence type="ECO:0000256" key="2">
    <source>
        <dbReference type="SAM" id="MobiDB-lite"/>
    </source>
</evidence>
<protein>
    <submittedName>
        <fullName evidence="4">Site-specific tyrosine recombinase XerC</fullName>
    </submittedName>
</protein>